<evidence type="ECO:0000313" key="4">
    <source>
        <dbReference type="EMBL" id="MEV0709805.1"/>
    </source>
</evidence>
<feature type="domain" description="Mce/MlaD" evidence="2">
    <location>
        <begin position="44"/>
        <end position="122"/>
    </location>
</feature>
<keyword evidence="1" id="KW-0472">Membrane</keyword>
<dbReference type="Pfam" id="PF11887">
    <property type="entry name" value="Mce4_CUP1"/>
    <property type="match status" value="1"/>
</dbReference>
<dbReference type="RefSeq" id="WP_357785547.1">
    <property type="nucleotide sequence ID" value="NZ_JBFAKC010000008.1"/>
</dbReference>
<evidence type="ECO:0000256" key="1">
    <source>
        <dbReference type="SAM" id="Phobius"/>
    </source>
</evidence>
<accession>A0ABV3FX14</accession>
<sequence>MLLDPSGRGPTARQLTVSGIAMIVAVAVAAGLLVLRYNGYFEEKVPVTVELTSTGDGLPAHADVKFRGMVVGSVEQVEVVGKGLRQRADVGLKPDVAHTIPAGVKARVVPNNLFGVTAIELVDSGSGGAKLSAGAVIPEDTGAGAMQLQTTLTVLRDVLDNIQPEKLGRVLATLAAALEPGARAPGSTVERLDLWLTQIHGTPGIGNLLGDLGRATTELSKSAPELVGVLTESVTVARTLTERRDNLIALLANASSTIDSVNALFAANPNAAKELVPGLDQVFGDLARDPDAIPFTVSNLNATLGKLGSVFTFGPKRQMVWAMDVSLTPFQQYTAADCPRYGDMYGPRCGGPTIPEVAPAQVYPPQMLPRWLDAAGPAPVAIVPGAQGALGTGTAGTPTVPGLPGIPGIPAIPGITAPASNNTGATPSARPIASGRGYAGVAAVVGGPPTAAQLLLITPLIAGGTVTVYDTEEGGN</sequence>
<dbReference type="InterPro" id="IPR003399">
    <property type="entry name" value="Mce/MlaD"/>
</dbReference>
<name>A0ABV3FX14_9NOCA</name>
<dbReference type="Pfam" id="PF02470">
    <property type="entry name" value="MlaD"/>
    <property type="match status" value="1"/>
</dbReference>
<feature type="transmembrane region" description="Helical" evidence="1">
    <location>
        <begin position="15"/>
        <end position="35"/>
    </location>
</feature>
<keyword evidence="1" id="KW-0812">Transmembrane</keyword>
<protein>
    <submittedName>
        <fullName evidence="4">MCE family protein</fullName>
    </submittedName>
</protein>
<proteinExistence type="predicted"/>
<dbReference type="InterPro" id="IPR052336">
    <property type="entry name" value="MlaD_Phospholipid_Transporter"/>
</dbReference>
<dbReference type="EMBL" id="JBFAKC010000008">
    <property type="protein sequence ID" value="MEV0709805.1"/>
    <property type="molecule type" value="Genomic_DNA"/>
</dbReference>
<keyword evidence="5" id="KW-1185">Reference proteome</keyword>
<comment type="caution">
    <text evidence="4">The sequence shown here is derived from an EMBL/GenBank/DDBJ whole genome shotgun (WGS) entry which is preliminary data.</text>
</comment>
<feature type="domain" description="Mammalian cell entry C-terminal" evidence="3">
    <location>
        <begin position="129"/>
        <end position="347"/>
    </location>
</feature>
<evidence type="ECO:0000259" key="3">
    <source>
        <dbReference type="Pfam" id="PF11887"/>
    </source>
</evidence>
<keyword evidence="1" id="KW-1133">Transmembrane helix</keyword>
<dbReference type="PANTHER" id="PTHR33371:SF19">
    <property type="entry name" value="MCE-FAMILY PROTEIN MCE4A"/>
    <property type="match status" value="1"/>
</dbReference>
<organism evidence="4 5">
    <name type="scientific">Nocardia aurea</name>
    <dbReference type="NCBI Taxonomy" id="2144174"/>
    <lineage>
        <taxon>Bacteria</taxon>
        <taxon>Bacillati</taxon>
        <taxon>Actinomycetota</taxon>
        <taxon>Actinomycetes</taxon>
        <taxon>Mycobacteriales</taxon>
        <taxon>Nocardiaceae</taxon>
        <taxon>Nocardia</taxon>
    </lineage>
</organism>
<gene>
    <name evidence="4" type="ORF">AB0I48_19755</name>
</gene>
<dbReference type="InterPro" id="IPR024516">
    <property type="entry name" value="Mce_C"/>
</dbReference>
<reference evidence="4 5" key="1">
    <citation type="submission" date="2024-06" db="EMBL/GenBank/DDBJ databases">
        <title>The Natural Products Discovery Center: Release of the First 8490 Sequenced Strains for Exploring Actinobacteria Biosynthetic Diversity.</title>
        <authorList>
            <person name="Kalkreuter E."/>
            <person name="Kautsar S.A."/>
            <person name="Yang D."/>
            <person name="Bader C.D."/>
            <person name="Teijaro C.N."/>
            <person name="Fluegel L."/>
            <person name="Davis C.M."/>
            <person name="Simpson J.R."/>
            <person name="Lauterbach L."/>
            <person name="Steele A.D."/>
            <person name="Gui C."/>
            <person name="Meng S."/>
            <person name="Li G."/>
            <person name="Viehrig K."/>
            <person name="Ye F."/>
            <person name="Su P."/>
            <person name="Kiefer A.F."/>
            <person name="Nichols A."/>
            <person name="Cepeda A.J."/>
            <person name="Yan W."/>
            <person name="Fan B."/>
            <person name="Jiang Y."/>
            <person name="Adhikari A."/>
            <person name="Zheng C.-J."/>
            <person name="Schuster L."/>
            <person name="Cowan T.M."/>
            <person name="Smanski M.J."/>
            <person name="Chevrette M.G."/>
            <person name="De Carvalho L.P.S."/>
            <person name="Shen B."/>
        </authorList>
    </citation>
    <scope>NUCLEOTIDE SEQUENCE [LARGE SCALE GENOMIC DNA]</scope>
    <source>
        <strain evidence="4 5">NPDC050403</strain>
    </source>
</reference>
<dbReference type="Proteomes" id="UP001551695">
    <property type="component" value="Unassembled WGS sequence"/>
</dbReference>
<evidence type="ECO:0000259" key="2">
    <source>
        <dbReference type="Pfam" id="PF02470"/>
    </source>
</evidence>
<dbReference type="PANTHER" id="PTHR33371">
    <property type="entry name" value="INTERMEMBRANE PHOSPHOLIPID TRANSPORT SYSTEM BINDING PROTEIN MLAD-RELATED"/>
    <property type="match status" value="1"/>
</dbReference>
<evidence type="ECO:0000313" key="5">
    <source>
        <dbReference type="Proteomes" id="UP001551695"/>
    </source>
</evidence>